<evidence type="ECO:0000313" key="2">
    <source>
        <dbReference type="Proteomes" id="UP001057452"/>
    </source>
</evidence>
<name>A0ACB9XNM9_CHAAC</name>
<dbReference type="EMBL" id="CM043788">
    <property type="protein sequence ID" value="KAI4828885.1"/>
    <property type="molecule type" value="Genomic_DNA"/>
</dbReference>
<organism evidence="1 2">
    <name type="scientific">Chaenocephalus aceratus</name>
    <name type="common">Blackfin icefish</name>
    <name type="synonym">Chaenichthys aceratus</name>
    <dbReference type="NCBI Taxonomy" id="36190"/>
    <lineage>
        <taxon>Eukaryota</taxon>
        <taxon>Metazoa</taxon>
        <taxon>Chordata</taxon>
        <taxon>Craniata</taxon>
        <taxon>Vertebrata</taxon>
        <taxon>Euteleostomi</taxon>
        <taxon>Actinopterygii</taxon>
        <taxon>Neopterygii</taxon>
        <taxon>Teleostei</taxon>
        <taxon>Neoteleostei</taxon>
        <taxon>Acanthomorphata</taxon>
        <taxon>Eupercaria</taxon>
        <taxon>Perciformes</taxon>
        <taxon>Notothenioidei</taxon>
        <taxon>Channichthyidae</taxon>
        <taxon>Chaenocephalus</taxon>
    </lineage>
</organism>
<accession>A0ACB9XNM9</accession>
<keyword evidence="2" id="KW-1185">Reference proteome</keyword>
<comment type="caution">
    <text evidence="1">The sequence shown here is derived from an EMBL/GenBank/DDBJ whole genome shotgun (WGS) entry which is preliminary data.</text>
</comment>
<evidence type="ECO:0000313" key="1">
    <source>
        <dbReference type="EMBL" id="KAI4828885.1"/>
    </source>
</evidence>
<sequence>MEEKKGGKLPVGNRKIQTYDVSGLSRMVLLQGAGSCPTHSTAYQPHIQLSMKEGWKDGEIIGQSGSERQQASKGQRMEGCSDKAGRGMGS</sequence>
<proteinExistence type="predicted"/>
<reference evidence="1" key="1">
    <citation type="submission" date="2022-05" db="EMBL/GenBank/DDBJ databases">
        <title>Chromosome-level genome of Chaenocephalus aceratus.</title>
        <authorList>
            <person name="Park H."/>
        </authorList>
    </citation>
    <scope>NUCLEOTIDE SEQUENCE</scope>
    <source>
        <strain evidence="1">KU_202001</strain>
    </source>
</reference>
<gene>
    <name evidence="1" type="ORF">KUCAC02_022956</name>
</gene>
<protein>
    <submittedName>
        <fullName evidence="1">Uncharacterized protein</fullName>
    </submittedName>
</protein>
<dbReference type="Proteomes" id="UP001057452">
    <property type="component" value="Chromosome 4"/>
</dbReference>